<dbReference type="InterPro" id="IPR050344">
    <property type="entry name" value="Peptidase_M1_aminopeptidases"/>
</dbReference>
<dbReference type="AlphaFoldDB" id="A0A1Q5PR61"/>
<dbReference type="Pfam" id="PF01433">
    <property type="entry name" value="Peptidase_M1"/>
    <property type="match status" value="1"/>
</dbReference>
<dbReference type="RefSeq" id="WP_075361309.1">
    <property type="nucleotide sequence ID" value="NZ_MPDM01000003.1"/>
</dbReference>
<dbReference type="GO" id="GO:0016020">
    <property type="term" value="C:membrane"/>
    <property type="evidence" value="ECO:0007669"/>
    <property type="project" value="TreeGrafter"/>
</dbReference>
<evidence type="ECO:0000256" key="7">
    <source>
        <dbReference type="ARBA" id="ARBA00022670"/>
    </source>
</evidence>
<dbReference type="Gene3D" id="1.10.390.10">
    <property type="entry name" value="Neutral Protease Domain 2"/>
    <property type="match status" value="1"/>
</dbReference>
<dbReference type="InterPro" id="IPR027268">
    <property type="entry name" value="Peptidase_M4/M1_CTD_sf"/>
</dbReference>
<evidence type="ECO:0000256" key="4">
    <source>
        <dbReference type="ARBA" id="ARBA00012564"/>
    </source>
</evidence>
<keyword evidence="8" id="KW-0479">Metal-binding</keyword>
<keyword evidence="9" id="KW-0378">Hydrolase</keyword>
<evidence type="ECO:0000256" key="1">
    <source>
        <dbReference type="ARBA" id="ARBA00000098"/>
    </source>
</evidence>
<dbReference type="FunFam" id="1.10.390.10:FF:000004">
    <property type="entry name" value="Aminopeptidase N"/>
    <property type="match status" value="1"/>
</dbReference>
<dbReference type="CDD" id="cd09602">
    <property type="entry name" value="M1_APN"/>
    <property type="match status" value="1"/>
</dbReference>
<gene>
    <name evidence="17" type="ORF">BM477_03560</name>
</gene>
<keyword evidence="6 17" id="KW-0031">Aminopeptidase</keyword>
<proteinExistence type="inferred from homology"/>
<evidence type="ECO:0000259" key="15">
    <source>
        <dbReference type="Pfam" id="PF11838"/>
    </source>
</evidence>
<keyword evidence="10" id="KW-0862">Zinc</keyword>
<dbReference type="Pfam" id="PF17900">
    <property type="entry name" value="Peptidase_M1_N"/>
    <property type="match status" value="1"/>
</dbReference>
<dbReference type="EC" id="3.4.11.2" evidence="4"/>
<dbReference type="SUPFAM" id="SSF55486">
    <property type="entry name" value="Metalloproteases ('zincins'), catalytic domain"/>
    <property type="match status" value="1"/>
</dbReference>
<evidence type="ECO:0000313" key="17">
    <source>
        <dbReference type="EMBL" id="OKL49983.1"/>
    </source>
</evidence>
<protein>
    <recommendedName>
        <fullName evidence="5">Aminopeptidase N</fullName>
        <ecNumber evidence="4">3.4.11.2</ecNumber>
    </recommendedName>
    <alternativeName>
        <fullName evidence="12">Alanine aminopeptidase</fullName>
    </alternativeName>
    <alternativeName>
        <fullName evidence="13">Lysyl aminopeptidase</fullName>
    </alternativeName>
</protein>
<dbReference type="InterPro" id="IPR012778">
    <property type="entry name" value="Pept_M1_aminopeptidase"/>
</dbReference>
<comment type="catalytic activity">
    <reaction evidence="1">
        <text>Release of an N-terminal amino acid, Xaa-|-Yaa- from a peptide, amide or arylamide. Xaa is preferably Ala, but may be most amino acids including Pro (slow action). When a terminal hydrophobic residue is followed by a prolyl residue, the two may be released as an intact Xaa-Pro dipeptide.</text>
        <dbReference type="EC" id="3.4.11.2"/>
    </reaction>
</comment>
<name>A0A1Q5PR61_9ACTO</name>
<dbReference type="InterPro" id="IPR042097">
    <property type="entry name" value="Aminopeptidase_N-like_N_sf"/>
</dbReference>
<dbReference type="PANTHER" id="PTHR11533">
    <property type="entry name" value="PROTEASE M1 ZINC METALLOPROTEASE"/>
    <property type="match status" value="1"/>
</dbReference>
<keyword evidence="7" id="KW-0645">Protease</keyword>
<evidence type="ECO:0000256" key="13">
    <source>
        <dbReference type="ARBA" id="ARBA00031533"/>
    </source>
</evidence>
<dbReference type="OrthoDB" id="100605at2"/>
<evidence type="ECO:0000256" key="3">
    <source>
        <dbReference type="ARBA" id="ARBA00010136"/>
    </source>
</evidence>
<evidence type="ECO:0000256" key="8">
    <source>
        <dbReference type="ARBA" id="ARBA00022723"/>
    </source>
</evidence>
<dbReference type="InterPro" id="IPR014782">
    <property type="entry name" value="Peptidase_M1_dom"/>
</dbReference>
<dbReference type="GO" id="GO:0008270">
    <property type="term" value="F:zinc ion binding"/>
    <property type="evidence" value="ECO:0007669"/>
    <property type="project" value="InterPro"/>
</dbReference>
<feature type="domain" description="Aminopeptidase N-like N-terminal" evidence="16">
    <location>
        <begin position="24"/>
        <end position="186"/>
    </location>
</feature>
<dbReference type="NCBIfam" id="TIGR02412">
    <property type="entry name" value="pepN_strep_liv"/>
    <property type="match status" value="1"/>
</dbReference>
<keyword evidence="11" id="KW-0482">Metalloprotease</keyword>
<evidence type="ECO:0000256" key="11">
    <source>
        <dbReference type="ARBA" id="ARBA00023049"/>
    </source>
</evidence>
<sequence length="851" mass="95895">MTLTRIEAASRHETLQVDTYSIKLDLSGAKQKDTFLSSSTVTFFSTTEETFIDITADEIISLEINGTPSSIEISDSKLKLTGLDTHNPNTVTVVANCIYSTSGEGLHRYHDPEDGRFYLYTQYEPFDAHRVYACFDQPDLKGKWSFSIIAPEDWIVLSNQPEIATDAGEGIVQHHYAQTPPLSSYITCVVAGEYAKVDGESWTGECEGTALEIPLALYCRQSLLPHLDHYDIFKVTKNGFDFFHREYQFPYPWGKYDQIFVPEYNLGAMENPGCVTFTESYIVRGGATRTQRARRGNIILHEMCHMWFGDLATPAWWDDLWLKESFADHQGTFAEAAASEYSDAWTSFAISRKGWAYIQDQRPSTHPIMADIPDLDAAKQNFDGITYAKGASVLKQLMAYVGEEAFFKAAQQYFAEKAFTATNFNDLISVLEKTTGMDLQGWVDSWLKTSGPSVITCRRNHHQLTLTQHVPDLPGVTGGVVRPHRFRLDEYGVHDGAFTLINSRPVLLDQESLTVEHTEADSMILIPNADDATYGVFRLDEQSLAGLEEHMSEIPDSLTRAVAWQSLWLAVYDGELDPTQFVKLVARHAANETNLGLFEACLRYASSAVERFMSQAQRELASAMLHDASIQALGREIEPDFKKAWFDIRVELASSDMSENETEWLLQQASDSDGLLPAQVWAAIIALARAGKITEKQILKLEEWDRSGEGEILRQTALSSIPSSTVKQRAWHAVHHAALSNDFLTATLTGMNRASHGDLMLDFEQDFFRQVRDYWESHSIVMGTRYVLAAYPKRVSITDAPGSQWERHPVIVSSDKWLFENEDASHALRRLIIELRDDTRRNLAVQEAFNG</sequence>
<accession>A0A1Q5PR61</accession>
<evidence type="ECO:0000256" key="9">
    <source>
        <dbReference type="ARBA" id="ARBA00022801"/>
    </source>
</evidence>
<evidence type="ECO:0000256" key="12">
    <source>
        <dbReference type="ARBA" id="ARBA00029811"/>
    </source>
</evidence>
<evidence type="ECO:0000259" key="14">
    <source>
        <dbReference type="Pfam" id="PF01433"/>
    </source>
</evidence>
<dbReference type="GO" id="GO:0005615">
    <property type="term" value="C:extracellular space"/>
    <property type="evidence" value="ECO:0007669"/>
    <property type="project" value="TreeGrafter"/>
</dbReference>
<dbReference type="InterPro" id="IPR045357">
    <property type="entry name" value="Aminopeptidase_N-like_N"/>
</dbReference>
<dbReference type="STRING" id="156892.BM477_03560"/>
<dbReference type="Pfam" id="PF11838">
    <property type="entry name" value="ERAP1_C"/>
    <property type="match status" value="1"/>
</dbReference>
<evidence type="ECO:0000256" key="10">
    <source>
        <dbReference type="ARBA" id="ARBA00022833"/>
    </source>
</evidence>
<keyword evidence="18" id="KW-1185">Reference proteome</keyword>
<dbReference type="GO" id="GO:0016285">
    <property type="term" value="F:alanyl aminopeptidase activity"/>
    <property type="evidence" value="ECO:0007669"/>
    <property type="project" value="UniProtKB-EC"/>
</dbReference>
<dbReference type="SUPFAM" id="SSF63737">
    <property type="entry name" value="Leukotriene A4 hydrolase N-terminal domain"/>
    <property type="match status" value="1"/>
</dbReference>
<evidence type="ECO:0000256" key="5">
    <source>
        <dbReference type="ARBA" id="ARBA00015611"/>
    </source>
</evidence>
<evidence type="ECO:0000259" key="16">
    <source>
        <dbReference type="Pfam" id="PF17900"/>
    </source>
</evidence>
<reference evidence="18" key="1">
    <citation type="submission" date="2016-11" db="EMBL/GenBank/DDBJ databases">
        <title>Actinomyces gypaetusis sp. nov. isolated from Gypaetus barbatus in Qinghai Tibet Plateau China.</title>
        <authorList>
            <person name="Meng X."/>
        </authorList>
    </citation>
    <scope>NUCLEOTIDE SEQUENCE [LARGE SCALE GENOMIC DNA]</scope>
    <source>
        <strain evidence="18">DSM 15383</strain>
    </source>
</reference>
<comment type="cofactor">
    <cofactor evidence="2">
        <name>Zn(2+)</name>
        <dbReference type="ChEBI" id="CHEBI:29105"/>
    </cofactor>
</comment>
<dbReference type="PANTHER" id="PTHR11533:SF174">
    <property type="entry name" value="PUROMYCIN-SENSITIVE AMINOPEPTIDASE-RELATED"/>
    <property type="match status" value="1"/>
</dbReference>
<dbReference type="Proteomes" id="UP000186465">
    <property type="component" value="Unassembled WGS sequence"/>
</dbReference>
<feature type="domain" description="Peptidase M1 membrane alanine aminopeptidase" evidence="14">
    <location>
        <begin position="234"/>
        <end position="446"/>
    </location>
</feature>
<evidence type="ECO:0000256" key="6">
    <source>
        <dbReference type="ARBA" id="ARBA00022438"/>
    </source>
</evidence>
<dbReference type="InterPro" id="IPR024571">
    <property type="entry name" value="ERAP1-like_C_dom"/>
</dbReference>
<dbReference type="PRINTS" id="PR00756">
    <property type="entry name" value="ALADIPTASE"/>
</dbReference>
<dbReference type="EMBL" id="MPDM01000003">
    <property type="protein sequence ID" value="OKL49983.1"/>
    <property type="molecule type" value="Genomic_DNA"/>
</dbReference>
<dbReference type="GO" id="GO:0005737">
    <property type="term" value="C:cytoplasm"/>
    <property type="evidence" value="ECO:0007669"/>
    <property type="project" value="TreeGrafter"/>
</dbReference>
<dbReference type="GO" id="GO:0042277">
    <property type="term" value="F:peptide binding"/>
    <property type="evidence" value="ECO:0007669"/>
    <property type="project" value="TreeGrafter"/>
</dbReference>
<comment type="caution">
    <text evidence="17">The sequence shown here is derived from an EMBL/GenBank/DDBJ whole genome shotgun (WGS) entry which is preliminary data.</text>
</comment>
<feature type="domain" description="ERAP1-like C-terminal" evidence="15">
    <location>
        <begin position="525"/>
        <end position="793"/>
    </location>
</feature>
<comment type="similarity">
    <text evidence="3">Belongs to the peptidase M1 family.</text>
</comment>
<dbReference type="GO" id="GO:0070006">
    <property type="term" value="F:metalloaminopeptidase activity"/>
    <property type="evidence" value="ECO:0007669"/>
    <property type="project" value="TreeGrafter"/>
</dbReference>
<dbReference type="GO" id="GO:0043171">
    <property type="term" value="P:peptide catabolic process"/>
    <property type="evidence" value="ECO:0007669"/>
    <property type="project" value="TreeGrafter"/>
</dbReference>
<evidence type="ECO:0000313" key="18">
    <source>
        <dbReference type="Proteomes" id="UP000186465"/>
    </source>
</evidence>
<dbReference type="GO" id="GO:0006508">
    <property type="term" value="P:proteolysis"/>
    <property type="evidence" value="ECO:0007669"/>
    <property type="project" value="UniProtKB-KW"/>
</dbReference>
<organism evidence="17 18">
    <name type="scientific">Boudabousia marimammalium</name>
    <dbReference type="NCBI Taxonomy" id="156892"/>
    <lineage>
        <taxon>Bacteria</taxon>
        <taxon>Bacillati</taxon>
        <taxon>Actinomycetota</taxon>
        <taxon>Actinomycetes</taxon>
        <taxon>Actinomycetales</taxon>
        <taxon>Actinomycetaceae</taxon>
        <taxon>Boudabousia</taxon>
    </lineage>
</organism>
<evidence type="ECO:0000256" key="2">
    <source>
        <dbReference type="ARBA" id="ARBA00001947"/>
    </source>
</evidence>
<dbReference type="Gene3D" id="2.60.40.1730">
    <property type="entry name" value="tricorn interacting facor f3 domain"/>
    <property type="match status" value="1"/>
</dbReference>
<dbReference type="InterPro" id="IPR001930">
    <property type="entry name" value="Peptidase_M1"/>
</dbReference>